<dbReference type="Gene3D" id="3.40.630.30">
    <property type="match status" value="1"/>
</dbReference>
<evidence type="ECO:0000313" key="5">
    <source>
        <dbReference type="Proteomes" id="UP001244427"/>
    </source>
</evidence>
<keyword evidence="2 4" id="KW-0012">Acyltransferase</keyword>
<dbReference type="InterPro" id="IPR000182">
    <property type="entry name" value="GNAT_dom"/>
</dbReference>
<dbReference type="PANTHER" id="PTHR43877">
    <property type="entry name" value="AMINOALKYLPHOSPHONATE N-ACETYLTRANSFERASE-RELATED-RELATED"/>
    <property type="match status" value="1"/>
</dbReference>
<comment type="caution">
    <text evidence="4">The sequence shown here is derived from an EMBL/GenBank/DDBJ whole genome shotgun (WGS) entry which is preliminary data.</text>
</comment>
<dbReference type="Pfam" id="PF00583">
    <property type="entry name" value="Acetyltransf_1"/>
    <property type="match status" value="1"/>
</dbReference>
<dbReference type="EMBL" id="JAUSXV010000001">
    <property type="protein sequence ID" value="MDQ0649018.1"/>
    <property type="molecule type" value="Genomic_DNA"/>
</dbReference>
<dbReference type="AlphaFoldDB" id="A0AAW8EZT6"/>
<dbReference type="InterPro" id="IPR016181">
    <property type="entry name" value="Acyl_CoA_acyltransferase"/>
</dbReference>
<keyword evidence="5" id="KW-1185">Reference proteome</keyword>
<dbReference type="SUPFAM" id="SSF55729">
    <property type="entry name" value="Acyl-CoA N-acyltransferases (Nat)"/>
    <property type="match status" value="1"/>
</dbReference>
<gene>
    <name evidence="4" type="ORF">QFZ53_003214</name>
</gene>
<sequence length="166" mass="17879">MSIVIERVETSTSALSDFIAAHHADMQGTAPPESQHALAIERLLAPGIRLFAATLEGRIVASGALAPVDEDHEELKSMRTDPSVRGRGLGRAMLAFLIDDAAGRGIRRLSLETGRHDFFAPARAMYAKAGFVECGAFGRYLPDENSAFMTLTPVPPRSPDSALHPR</sequence>
<evidence type="ECO:0000259" key="3">
    <source>
        <dbReference type="PROSITE" id="PS51186"/>
    </source>
</evidence>
<evidence type="ECO:0000256" key="1">
    <source>
        <dbReference type="ARBA" id="ARBA00022679"/>
    </source>
</evidence>
<dbReference type="CDD" id="cd04301">
    <property type="entry name" value="NAT_SF"/>
    <property type="match status" value="1"/>
</dbReference>
<dbReference type="RefSeq" id="WP_307298155.1">
    <property type="nucleotide sequence ID" value="NZ_JAUSXV010000001.1"/>
</dbReference>
<dbReference type="GO" id="GO:0016747">
    <property type="term" value="F:acyltransferase activity, transferring groups other than amino-acyl groups"/>
    <property type="evidence" value="ECO:0007669"/>
    <property type="project" value="InterPro"/>
</dbReference>
<name>A0AAW8EZT6_9MICO</name>
<evidence type="ECO:0000256" key="2">
    <source>
        <dbReference type="ARBA" id="ARBA00023315"/>
    </source>
</evidence>
<organism evidence="4 5">
    <name type="scientific">Microbacterium natoriense</name>
    <dbReference type="NCBI Taxonomy" id="284570"/>
    <lineage>
        <taxon>Bacteria</taxon>
        <taxon>Bacillati</taxon>
        <taxon>Actinomycetota</taxon>
        <taxon>Actinomycetes</taxon>
        <taxon>Micrococcales</taxon>
        <taxon>Microbacteriaceae</taxon>
        <taxon>Microbacterium</taxon>
    </lineage>
</organism>
<evidence type="ECO:0000313" key="4">
    <source>
        <dbReference type="EMBL" id="MDQ0649018.1"/>
    </source>
</evidence>
<protein>
    <submittedName>
        <fullName evidence="4">Acetyltransferase</fullName>
        <ecNumber evidence="4">2.3.1.-</ecNumber>
    </submittedName>
</protein>
<keyword evidence="1 4" id="KW-0808">Transferase</keyword>
<dbReference type="Proteomes" id="UP001244427">
    <property type="component" value="Unassembled WGS sequence"/>
</dbReference>
<accession>A0AAW8EZT6</accession>
<reference evidence="4 5" key="1">
    <citation type="submission" date="2023-07" db="EMBL/GenBank/DDBJ databases">
        <title>Comparative genomics of wheat-associated soil bacteria to identify genetic determinants of phenazine resistance.</title>
        <authorList>
            <person name="Mouncey N."/>
        </authorList>
    </citation>
    <scope>NUCLEOTIDE SEQUENCE [LARGE SCALE GENOMIC DNA]</scope>
    <source>
        <strain evidence="4 5">W4I9-1</strain>
    </source>
</reference>
<dbReference type="InterPro" id="IPR050832">
    <property type="entry name" value="Bact_Acetyltransf"/>
</dbReference>
<dbReference type="PANTHER" id="PTHR43877:SF5">
    <property type="entry name" value="BLL8307 PROTEIN"/>
    <property type="match status" value="1"/>
</dbReference>
<dbReference type="EC" id="2.3.1.-" evidence="4"/>
<dbReference type="PROSITE" id="PS51186">
    <property type="entry name" value="GNAT"/>
    <property type="match status" value="1"/>
</dbReference>
<feature type="domain" description="N-acetyltransferase" evidence="3">
    <location>
        <begin position="3"/>
        <end position="154"/>
    </location>
</feature>
<proteinExistence type="predicted"/>